<organism evidence="1 2">
    <name type="scientific">Pseudobutyrivibrio ruminis</name>
    <dbReference type="NCBI Taxonomy" id="46206"/>
    <lineage>
        <taxon>Bacteria</taxon>
        <taxon>Bacillati</taxon>
        <taxon>Bacillota</taxon>
        <taxon>Clostridia</taxon>
        <taxon>Lachnospirales</taxon>
        <taxon>Lachnospiraceae</taxon>
        <taxon>Pseudobutyrivibrio</taxon>
    </lineage>
</organism>
<dbReference type="Proteomes" id="UP000182321">
    <property type="component" value="Unassembled WGS sequence"/>
</dbReference>
<accession>A0A1H7G7V3</accession>
<dbReference type="EMBL" id="FNZX01000004">
    <property type="protein sequence ID" value="SEK34229.1"/>
    <property type="molecule type" value="Genomic_DNA"/>
</dbReference>
<protein>
    <submittedName>
        <fullName evidence="1">Predicted house-cleaning noncanonical NTP pyrophosphatase, all-alpha NTP-PPase (MazG) superfamily</fullName>
    </submittedName>
</protein>
<evidence type="ECO:0000313" key="2">
    <source>
        <dbReference type="Proteomes" id="UP000182321"/>
    </source>
</evidence>
<dbReference type="CDD" id="cd11532">
    <property type="entry name" value="NTP-PPase_COG4997"/>
    <property type="match status" value="1"/>
</dbReference>
<name>A0A1H7G7V3_9FIRM</name>
<evidence type="ECO:0000313" key="1">
    <source>
        <dbReference type="EMBL" id="SEK34229.1"/>
    </source>
</evidence>
<dbReference type="RefSeq" id="WP_074789146.1">
    <property type="nucleotide sequence ID" value="NZ_FNZX01000004.1"/>
</dbReference>
<reference evidence="2" key="1">
    <citation type="submission" date="2016-10" db="EMBL/GenBank/DDBJ databases">
        <authorList>
            <person name="Varghese N."/>
        </authorList>
    </citation>
    <scope>NUCLEOTIDE SEQUENCE [LARGE SCALE GENOMIC DNA]</scope>
    <source>
        <strain evidence="2">ACV-9</strain>
    </source>
</reference>
<keyword evidence="2" id="KW-1185">Reference proteome</keyword>
<gene>
    <name evidence="1" type="ORF">SAMN02910377_00661</name>
</gene>
<dbReference type="AlphaFoldDB" id="A0A1H7G7V3"/>
<dbReference type="InterPro" id="IPR038735">
    <property type="entry name" value="MSMEG_1276-like_NTP-PPase_dom"/>
</dbReference>
<sequence length="99" mass="11600">MGKLVRDKIPQIIQADGKSPIIRTLSDEDYLKELDKKLNEEVAEYQSDKSIEEMADVREVLYAICEARGHSLEELEQVRKEKSDKRGAFKERIYWEGNR</sequence>
<proteinExistence type="predicted"/>